<feature type="transmembrane region" description="Helical" evidence="1">
    <location>
        <begin position="119"/>
        <end position="141"/>
    </location>
</feature>
<organism evidence="2 3">
    <name type="scientific">Allosediminivita pacifica</name>
    <dbReference type="NCBI Taxonomy" id="1267769"/>
    <lineage>
        <taxon>Bacteria</taxon>
        <taxon>Pseudomonadati</taxon>
        <taxon>Pseudomonadota</taxon>
        <taxon>Alphaproteobacteria</taxon>
        <taxon>Rhodobacterales</taxon>
        <taxon>Paracoccaceae</taxon>
        <taxon>Allosediminivita</taxon>
    </lineage>
</organism>
<evidence type="ECO:0000313" key="2">
    <source>
        <dbReference type="EMBL" id="PTX41539.1"/>
    </source>
</evidence>
<feature type="transmembrane region" description="Helical" evidence="1">
    <location>
        <begin position="21"/>
        <end position="45"/>
    </location>
</feature>
<feature type="transmembrane region" description="Helical" evidence="1">
    <location>
        <begin position="161"/>
        <end position="183"/>
    </location>
</feature>
<name>A0A2T6ACK5_9RHOB</name>
<keyword evidence="1" id="KW-0472">Membrane</keyword>
<accession>A0A2T6ACK5</accession>
<reference evidence="2 3" key="1">
    <citation type="submission" date="2018-04" db="EMBL/GenBank/DDBJ databases">
        <title>Genomic Encyclopedia of Archaeal and Bacterial Type Strains, Phase II (KMG-II): from individual species to whole genera.</title>
        <authorList>
            <person name="Goeker M."/>
        </authorList>
    </citation>
    <scope>NUCLEOTIDE SEQUENCE [LARGE SCALE GENOMIC DNA]</scope>
    <source>
        <strain evidence="2 3">DSM 29329</strain>
    </source>
</reference>
<dbReference type="EMBL" id="QBKN01000028">
    <property type="protein sequence ID" value="PTX41539.1"/>
    <property type="molecule type" value="Genomic_DNA"/>
</dbReference>
<comment type="caution">
    <text evidence="2">The sequence shown here is derived from an EMBL/GenBank/DDBJ whole genome shotgun (WGS) entry which is preliminary data.</text>
</comment>
<protein>
    <recommendedName>
        <fullName evidence="4">Permease</fullName>
    </recommendedName>
</protein>
<keyword evidence="1" id="KW-1133">Transmembrane helix</keyword>
<proteinExistence type="predicted"/>
<keyword evidence="3" id="KW-1185">Reference proteome</keyword>
<sequence length="188" mass="19634">MSFVVKEEPAARPPEPKPKKIVDGGLLFLAAFTLASGLGVAWRFGAGRAWEIVLETGAFIAVLSPKIAAGLFIAGTLPMVLPRDRVAAWIGGESGWRGLVLGSVAGAAIPGGPMITFSLAAGFAAAGADLGAVIAFVSGWSLLSLNRLLIWELSFLPHDLVALRVLASLPFPLLIGWGVRVLVRRQTA</sequence>
<dbReference type="AlphaFoldDB" id="A0A2T6ACK5"/>
<evidence type="ECO:0008006" key="4">
    <source>
        <dbReference type="Google" id="ProtNLM"/>
    </source>
</evidence>
<evidence type="ECO:0000256" key="1">
    <source>
        <dbReference type="SAM" id="Phobius"/>
    </source>
</evidence>
<dbReference type="Proteomes" id="UP000244069">
    <property type="component" value="Unassembled WGS sequence"/>
</dbReference>
<feature type="transmembrane region" description="Helical" evidence="1">
    <location>
        <begin position="57"/>
        <end position="81"/>
    </location>
</feature>
<gene>
    <name evidence="2" type="ORF">C8N44_12823</name>
</gene>
<evidence type="ECO:0000313" key="3">
    <source>
        <dbReference type="Proteomes" id="UP000244069"/>
    </source>
</evidence>
<keyword evidence="1" id="KW-0812">Transmembrane</keyword>